<dbReference type="InterPro" id="IPR000185">
    <property type="entry name" value="SecA"/>
</dbReference>
<dbReference type="GO" id="GO:0017038">
    <property type="term" value="P:protein import"/>
    <property type="evidence" value="ECO:0007669"/>
    <property type="project" value="InterPro"/>
</dbReference>
<evidence type="ECO:0000256" key="1">
    <source>
        <dbReference type="ARBA" id="ARBA00001947"/>
    </source>
</evidence>
<reference evidence="20 21" key="1">
    <citation type="journal article" date="2016" name="Nat. Commun.">
        <title>Thousands of microbial genomes shed light on interconnected biogeochemical processes in an aquifer system.</title>
        <authorList>
            <person name="Anantharaman K."/>
            <person name="Brown C.T."/>
            <person name="Hug L.A."/>
            <person name="Sharon I."/>
            <person name="Castelle C.J."/>
            <person name="Probst A.J."/>
            <person name="Thomas B.C."/>
            <person name="Singh A."/>
            <person name="Wilkins M.J."/>
            <person name="Karaoz U."/>
            <person name="Brodie E.L."/>
            <person name="Williams K.H."/>
            <person name="Hubbard S.S."/>
            <person name="Banfield J.F."/>
        </authorList>
    </citation>
    <scope>NUCLEOTIDE SEQUENCE [LARGE SCALE GENOMIC DNA]</scope>
</reference>
<dbReference type="SMART" id="SM00958">
    <property type="entry name" value="SecA_PP_bind"/>
    <property type="match status" value="1"/>
</dbReference>
<feature type="binding site" evidence="15">
    <location>
        <position position="89"/>
    </location>
    <ligand>
        <name>ATP</name>
        <dbReference type="ChEBI" id="CHEBI:30616"/>
    </ligand>
</feature>
<dbReference type="InterPro" id="IPR001650">
    <property type="entry name" value="Helicase_C-like"/>
</dbReference>
<evidence type="ECO:0000256" key="16">
    <source>
        <dbReference type="SAM" id="MobiDB-lite"/>
    </source>
</evidence>
<feature type="binding site" evidence="15">
    <location>
        <begin position="107"/>
        <end position="111"/>
    </location>
    <ligand>
        <name>ATP</name>
        <dbReference type="ChEBI" id="CHEBI:30616"/>
    </ligand>
</feature>
<evidence type="ECO:0000256" key="10">
    <source>
        <dbReference type="ARBA" id="ARBA00022840"/>
    </source>
</evidence>
<evidence type="ECO:0000259" key="19">
    <source>
        <dbReference type="PROSITE" id="PS51196"/>
    </source>
</evidence>
<evidence type="ECO:0000313" key="20">
    <source>
        <dbReference type="EMBL" id="OGE99112.1"/>
    </source>
</evidence>
<evidence type="ECO:0000256" key="2">
    <source>
        <dbReference type="ARBA" id="ARBA00004170"/>
    </source>
</evidence>
<feature type="domain" description="Helicase C-terminal" evidence="18">
    <location>
        <begin position="439"/>
        <end position="620"/>
    </location>
</feature>
<dbReference type="SUPFAM" id="SSF81767">
    <property type="entry name" value="Pre-protein crosslinking domain of SecA"/>
    <property type="match status" value="1"/>
</dbReference>
<dbReference type="GO" id="GO:0065002">
    <property type="term" value="P:intracellular protein transmembrane transport"/>
    <property type="evidence" value="ECO:0007669"/>
    <property type="project" value="UniProtKB-UniRule"/>
</dbReference>
<dbReference type="InterPro" id="IPR011130">
    <property type="entry name" value="SecA_preprotein_X-link_dom"/>
</dbReference>
<dbReference type="GO" id="GO:0005829">
    <property type="term" value="C:cytosol"/>
    <property type="evidence" value="ECO:0007669"/>
    <property type="project" value="TreeGrafter"/>
</dbReference>
<keyword evidence="13 15" id="KW-0811">Translocation</keyword>
<keyword evidence="6 15" id="KW-0963">Cytoplasm</keyword>
<dbReference type="SUPFAM" id="SSF52540">
    <property type="entry name" value="P-loop containing nucleoside triphosphate hydrolases"/>
    <property type="match status" value="2"/>
</dbReference>
<dbReference type="Pfam" id="PF01043">
    <property type="entry name" value="SecA_PP_bind"/>
    <property type="match status" value="1"/>
</dbReference>
<dbReference type="PROSITE" id="PS51196">
    <property type="entry name" value="SECA_MOTOR_DEAD"/>
    <property type="match status" value="1"/>
</dbReference>
<dbReference type="InterPro" id="IPR036670">
    <property type="entry name" value="SecA_X-link_sf"/>
</dbReference>
<dbReference type="InterPro" id="IPR027417">
    <property type="entry name" value="P-loop_NTPase"/>
</dbReference>
<evidence type="ECO:0000313" key="21">
    <source>
        <dbReference type="Proteomes" id="UP000177235"/>
    </source>
</evidence>
<dbReference type="InterPro" id="IPR014018">
    <property type="entry name" value="SecA_motor_DEAD"/>
</dbReference>
<dbReference type="EC" id="7.4.2.8" evidence="15"/>
<dbReference type="InterPro" id="IPR011115">
    <property type="entry name" value="SecA_DEAD"/>
</dbReference>
<dbReference type="GO" id="GO:0005524">
    <property type="term" value="F:ATP binding"/>
    <property type="evidence" value="ECO:0007669"/>
    <property type="project" value="UniProtKB-UniRule"/>
</dbReference>
<dbReference type="InterPro" id="IPR036266">
    <property type="entry name" value="SecA_Wing/Scaffold_sf"/>
</dbReference>
<dbReference type="InterPro" id="IPR044722">
    <property type="entry name" value="SecA_SF2_C"/>
</dbReference>
<keyword evidence="7" id="KW-0479">Metal-binding</keyword>
<evidence type="ECO:0000256" key="12">
    <source>
        <dbReference type="ARBA" id="ARBA00022967"/>
    </source>
</evidence>
<dbReference type="PANTHER" id="PTHR30612:SF0">
    <property type="entry name" value="CHLOROPLAST PROTEIN-TRANSPORTING ATPASE"/>
    <property type="match status" value="1"/>
</dbReference>
<dbReference type="GO" id="GO:0031522">
    <property type="term" value="C:cell envelope Sec protein transport complex"/>
    <property type="evidence" value="ECO:0007669"/>
    <property type="project" value="TreeGrafter"/>
</dbReference>
<dbReference type="InterPro" id="IPR011116">
    <property type="entry name" value="SecA_Wing/Scaffold"/>
</dbReference>
<dbReference type="NCBIfam" id="NF006630">
    <property type="entry name" value="PRK09200.1"/>
    <property type="match status" value="1"/>
</dbReference>
<dbReference type="EMBL" id="MFFF01000022">
    <property type="protein sequence ID" value="OGE99112.1"/>
    <property type="molecule type" value="Genomic_DNA"/>
</dbReference>
<comment type="subunit">
    <text evidence="15">Monomer and homodimer. Part of the essential Sec protein translocation apparatus which comprises SecA, SecYEG and auxiliary proteins SecDF. Other proteins may also be involved.</text>
</comment>
<feature type="binding site" evidence="15">
    <location>
        <position position="517"/>
    </location>
    <ligand>
        <name>ATP</name>
        <dbReference type="ChEBI" id="CHEBI:30616"/>
    </ligand>
</feature>
<dbReference type="FunFam" id="3.40.50.300:FF:000246">
    <property type="entry name" value="Preprotein translocase subunit SecA"/>
    <property type="match status" value="1"/>
</dbReference>
<dbReference type="InterPro" id="IPR004027">
    <property type="entry name" value="SEC_C_motif"/>
</dbReference>
<dbReference type="PROSITE" id="PS51194">
    <property type="entry name" value="HELICASE_CTER"/>
    <property type="match status" value="1"/>
</dbReference>
<dbReference type="InterPro" id="IPR014001">
    <property type="entry name" value="Helicase_ATP-bd"/>
</dbReference>
<dbReference type="Pfam" id="PF07517">
    <property type="entry name" value="SecA_DEAD"/>
    <property type="match status" value="1"/>
</dbReference>
<proteinExistence type="inferred from homology"/>
<dbReference type="Gene3D" id="3.90.1440.10">
    <property type="entry name" value="SecA, preprotein cross-linking domain"/>
    <property type="match status" value="1"/>
</dbReference>
<dbReference type="CDD" id="cd17928">
    <property type="entry name" value="DEXDc_SecA"/>
    <property type="match status" value="1"/>
</dbReference>
<dbReference type="Proteomes" id="UP000177235">
    <property type="component" value="Unassembled WGS sequence"/>
</dbReference>
<dbReference type="Pfam" id="PF21090">
    <property type="entry name" value="P-loop_SecA"/>
    <property type="match status" value="2"/>
</dbReference>
<evidence type="ECO:0000256" key="8">
    <source>
        <dbReference type="ARBA" id="ARBA00022741"/>
    </source>
</evidence>
<organism evidence="20 21">
    <name type="scientific">Candidatus Doudnabacteria bacterium RIFCSPLOWO2_02_FULL_48_13</name>
    <dbReference type="NCBI Taxonomy" id="1817845"/>
    <lineage>
        <taxon>Bacteria</taxon>
        <taxon>Candidatus Doudnaibacteriota</taxon>
    </lineage>
</organism>
<dbReference type="PRINTS" id="PR00906">
    <property type="entry name" value="SECA"/>
</dbReference>
<dbReference type="Gene3D" id="1.10.3060.10">
    <property type="entry name" value="Helical scaffold and wing domains of SecA"/>
    <property type="match status" value="1"/>
</dbReference>
<keyword evidence="9" id="KW-0862">Zinc</keyword>
<evidence type="ECO:0000259" key="17">
    <source>
        <dbReference type="PROSITE" id="PS51192"/>
    </source>
</evidence>
<dbReference type="GO" id="GO:0043952">
    <property type="term" value="P:protein transport by the Sec complex"/>
    <property type="evidence" value="ECO:0007669"/>
    <property type="project" value="TreeGrafter"/>
</dbReference>
<dbReference type="Gene3D" id="3.40.50.300">
    <property type="entry name" value="P-loop containing nucleotide triphosphate hydrolases"/>
    <property type="match status" value="3"/>
</dbReference>
<gene>
    <name evidence="15" type="primary">secA</name>
    <name evidence="20" type="ORF">A3J05_01625</name>
</gene>
<keyword evidence="14 15" id="KW-0472">Membrane</keyword>
<evidence type="ECO:0000256" key="5">
    <source>
        <dbReference type="ARBA" id="ARBA00022475"/>
    </source>
</evidence>
<dbReference type="HAMAP" id="MF_01382">
    <property type="entry name" value="SecA"/>
    <property type="match status" value="1"/>
</dbReference>
<evidence type="ECO:0000256" key="4">
    <source>
        <dbReference type="ARBA" id="ARBA00022448"/>
    </source>
</evidence>
<accession>A0A1F5QB43</accession>
<dbReference type="GO" id="GO:0008564">
    <property type="term" value="F:protein-exporting ATPase activity"/>
    <property type="evidence" value="ECO:0007669"/>
    <property type="project" value="UniProtKB-EC"/>
</dbReference>
<keyword evidence="4 15" id="KW-0813">Transport</keyword>
<comment type="cofactor">
    <cofactor evidence="1">
        <name>Zn(2+)</name>
        <dbReference type="ChEBI" id="CHEBI:29105"/>
    </cofactor>
</comment>
<comment type="caution">
    <text evidence="20">The sequence shown here is derived from an EMBL/GenBank/DDBJ whole genome shotgun (WGS) entry which is preliminary data.</text>
</comment>
<protein>
    <recommendedName>
        <fullName evidence="15">Protein translocase subunit SecA</fullName>
        <ecNumber evidence="15">7.4.2.8</ecNumber>
    </recommendedName>
</protein>
<evidence type="ECO:0000256" key="11">
    <source>
        <dbReference type="ARBA" id="ARBA00022927"/>
    </source>
</evidence>
<evidence type="ECO:0000256" key="9">
    <source>
        <dbReference type="ARBA" id="ARBA00022833"/>
    </source>
</evidence>
<evidence type="ECO:0000256" key="13">
    <source>
        <dbReference type="ARBA" id="ARBA00023010"/>
    </source>
</evidence>
<dbReference type="Pfam" id="PF07516">
    <property type="entry name" value="SecA_SW"/>
    <property type="match status" value="1"/>
</dbReference>
<evidence type="ECO:0000256" key="6">
    <source>
        <dbReference type="ARBA" id="ARBA00022490"/>
    </source>
</evidence>
<dbReference type="SMART" id="SM00957">
    <property type="entry name" value="SecA_DEAD"/>
    <property type="match status" value="1"/>
</dbReference>
<comment type="similarity">
    <text evidence="3 15">Belongs to the SecA family.</text>
</comment>
<dbReference type="GO" id="GO:0006605">
    <property type="term" value="P:protein targeting"/>
    <property type="evidence" value="ECO:0007669"/>
    <property type="project" value="UniProtKB-UniRule"/>
</dbReference>
<evidence type="ECO:0000256" key="3">
    <source>
        <dbReference type="ARBA" id="ARBA00007650"/>
    </source>
</evidence>
<dbReference type="SUPFAM" id="SSF81886">
    <property type="entry name" value="Helical scaffold and wing domains of SecA"/>
    <property type="match status" value="1"/>
</dbReference>
<keyword evidence="11 15" id="KW-0653">Protein transport</keyword>
<feature type="domain" description="SecA family profile" evidence="19">
    <location>
        <begin position="1"/>
        <end position="604"/>
    </location>
</feature>
<dbReference type="NCBIfam" id="NF009538">
    <property type="entry name" value="PRK12904.1"/>
    <property type="match status" value="1"/>
</dbReference>
<keyword evidence="8 15" id="KW-0547">Nucleotide-binding</keyword>
<evidence type="ECO:0000256" key="15">
    <source>
        <dbReference type="HAMAP-Rule" id="MF_01382"/>
    </source>
</evidence>
<name>A0A1F5QB43_9BACT</name>
<dbReference type="CDD" id="cd18803">
    <property type="entry name" value="SF2_C_secA"/>
    <property type="match status" value="1"/>
</dbReference>
<dbReference type="PROSITE" id="PS51192">
    <property type="entry name" value="HELICASE_ATP_BIND_1"/>
    <property type="match status" value="1"/>
</dbReference>
<feature type="domain" description="Helicase ATP-binding" evidence="17">
    <location>
        <begin position="91"/>
        <end position="274"/>
    </location>
</feature>
<comment type="catalytic activity">
    <reaction evidence="15">
        <text>ATP + H2O + cellular proteinSide 1 = ADP + phosphate + cellular proteinSide 2.</text>
        <dbReference type="EC" id="7.4.2.8"/>
    </reaction>
</comment>
<evidence type="ECO:0000256" key="7">
    <source>
        <dbReference type="ARBA" id="ARBA00022723"/>
    </source>
</evidence>
<evidence type="ECO:0000256" key="14">
    <source>
        <dbReference type="ARBA" id="ARBA00023136"/>
    </source>
</evidence>
<dbReference type="GO" id="GO:0005886">
    <property type="term" value="C:plasma membrane"/>
    <property type="evidence" value="ECO:0007669"/>
    <property type="project" value="UniProtKB-SubCell"/>
</dbReference>
<comment type="subcellular location">
    <subcellularLocation>
        <location evidence="15">Cell membrane</location>
        <topology evidence="15">Peripheral membrane protein</topology>
        <orientation evidence="15">Cytoplasmic side</orientation>
    </subcellularLocation>
    <subcellularLocation>
        <location evidence="15">Cytoplasm</location>
    </subcellularLocation>
    <subcellularLocation>
        <location evidence="2">Membrane</location>
        <topology evidence="2">Peripheral membrane protein</topology>
    </subcellularLocation>
    <text evidence="15">Distribution is 50-50.</text>
</comment>
<keyword evidence="10 15" id="KW-0067">ATP-binding</keyword>
<feature type="region of interest" description="Disordered" evidence="16">
    <location>
        <begin position="812"/>
        <end position="834"/>
    </location>
</feature>
<dbReference type="AlphaFoldDB" id="A0A1F5QB43"/>
<dbReference type="GO" id="GO:0046872">
    <property type="term" value="F:metal ion binding"/>
    <property type="evidence" value="ECO:0007669"/>
    <property type="project" value="UniProtKB-KW"/>
</dbReference>
<sequence>MGIFGKLLGTENPVKAAKTIIDQINSLESKFESFSHEQLKEQTKKWRDMLAGKEWDEQKKILDEILPEAFAAVREAAKRTLKQRHYDVQLIGSIMLHQGKVTEMRTGEGKTLTATLAIYLNALAGRGVHLVTVNDYLARRDASWMGQVYDYLGLSVSAISHEASYLYSKTAAAQSEKEEILQVDVENMIPVSRQQAYAADILYGTNNEFGFDYLRDNMAPSLKQMVQRELHYAIVDEVDSILIDEARTPLIISAPDVESTDLYREFAGFAKTLSPDDYVLEEKHRQVTYTEKGYEKLEKKYGQEIYSDIKLRHHADVALRAQTLFKLDRDYVSRGGEIIIVDEFTGRMMIGRRYSEGLHQAIEAKENVRVKQESKTLATITFQNYFRLYKKLAGMTGTAQTEAEEFHKIYKLDVVEIPTNKDMIRKDLPDSVYKSEAGKFTAIIREIKERNNTGQPMLVGTISIERNEHLSQLLKKAGVKHEVLNAKNHEREAHIIAQAGRLGAVTLATNIAGRGVDILLGGNPPGAGEAKQVREAGGLHILGTERHEARRIDNQLRGRAGRQGDPGSSQFFISLDDDLMRIFGGERVKKMMDSLGVPDDQPIENSLVSKSIENAQRKIEGFNFDTRKHVLDFDDVLNKQRETIYNRRRKILKGEIDLRAQILEKINQEITAIVSTEEDVETRIKALNTIFPLGPEFEEKVKKSDAEMLITDLTTATGKLYSHREEHLTAPLLREIEKIITLQTMDNFWMEHLDTMDHLRQSVRLRGYAQKDPLIEYKQDGLRLFEQMLRAIDRTIVYTIFRVEVKPREESSRTSAVQTKALTPEGKEIGRNDPCPCGSGKKWKKCGMLNTDEHQKLISQK</sequence>
<dbReference type="FunFam" id="3.40.50.300:FF:000429">
    <property type="entry name" value="Preprotein translocase subunit SecA"/>
    <property type="match status" value="1"/>
</dbReference>
<keyword evidence="12 15" id="KW-1278">Translocase</keyword>
<dbReference type="PANTHER" id="PTHR30612">
    <property type="entry name" value="SECA INNER MEMBRANE COMPONENT OF SEC PROTEIN SECRETION SYSTEM"/>
    <property type="match status" value="1"/>
</dbReference>
<evidence type="ECO:0000259" key="18">
    <source>
        <dbReference type="PROSITE" id="PS51194"/>
    </source>
</evidence>
<dbReference type="Pfam" id="PF02810">
    <property type="entry name" value="SEC-C"/>
    <property type="match status" value="1"/>
</dbReference>
<keyword evidence="5 15" id="KW-1003">Cell membrane</keyword>
<comment type="function">
    <text evidence="15">Part of the Sec protein translocase complex. Interacts with the SecYEG preprotein conducting channel. Has a central role in coupling the hydrolysis of ATP to the transfer of proteins into and across the cell membrane, serving as an ATP-driven molecular motor driving the stepwise translocation of polypeptide chains across the membrane.</text>
</comment>